<sequence>MVRLARAAFVLAASVGLAALTVPACIIGSITVGADCPIDDDGNLLIPRECCICPSPEACPNGFPKDVTVPDYCRPDCPENIPYECCECPSPEWCPGGEIHVQVPDYCHSLDGGTDAGSDGSMSSLCTGGSCVSPGPAGWKGPMSFWQGWDIEAPSCPEGAPILAFEGWTAPPPPSCGTCECDAPEGTCKLPETWTVSSAACTPDPNLGVKTNFDPPTNWDGTCNSDKSILGDKLCGGVPCVRSISISPPVIEELPCQAHHIGDPEPKVPKARNGGPEITLGRVCTSESALPNCIEAEGKVCVPKPPSFSSCLYREGDHVCPEGWGEKTLLYGYVEDKRSCAECECSEPSGGFCNVKFRLFSDAACNIEKEAADVSTGMTAPCKDLMPGTQLSGKSAAILEYTKGACTPSGGNAEGELVLLEPVTVCCSAPVT</sequence>
<protein>
    <submittedName>
        <fullName evidence="2">Uncharacterized protein</fullName>
    </submittedName>
</protein>
<comment type="caution">
    <text evidence="2">The sequence shown here is derived from an EMBL/GenBank/DDBJ whole genome shotgun (WGS) entry which is preliminary data.</text>
</comment>
<gene>
    <name evidence="2" type="ORF">QHF89_46765</name>
</gene>
<evidence type="ECO:0000313" key="3">
    <source>
        <dbReference type="Proteomes" id="UP001160301"/>
    </source>
</evidence>
<proteinExistence type="predicted"/>
<dbReference type="EMBL" id="JARZHI010000106">
    <property type="protein sequence ID" value="MDI1437099.1"/>
    <property type="molecule type" value="Genomic_DNA"/>
</dbReference>
<keyword evidence="3" id="KW-1185">Reference proteome</keyword>
<feature type="signal peptide" evidence="1">
    <location>
        <begin position="1"/>
        <end position="34"/>
    </location>
</feature>
<accession>A0ABT6P904</accession>
<keyword evidence="1" id="KW-0732">Signal</keyword>
<feature type="chain" id="PRO_5047531372" evidence="1">
    <location>
        <begin position="35"/>
        <end position="432"/>
    </location>
</feature>
<evidence type="ECO:0000256" key="1">
    <source>
        <dbReference type="SAM" id="SignalP"/>
    </source>
</evidence>
<dbReference type="RefSeq" id="WP_136973092.1">
    <property type="nucleotide sequence ID" value="NZ_JARZHI010000106.1"/>
</dbReference>
<evidence type="ECO:0000313" key="2">
    <source>
        <dbReference type="EMBL" id="MDI1437099.1"/>
    </source>
</evidence>
<dbReference type="Proteomes" id="UP001160301">
    <property type="component" value="Unassembled WGS sequence"/>
</dbReference>
<organism evidence="2 3">
    <name type="scientific">Polyangium sorediatum</name>
    <dbReference type="NCBI Taxonomy" id="889274"/>
    <lineage>
        <taxon>Bacteria</taxon>
        <taxon>Pseudomonadati</taxon>
        <taxon>Myxococcota</taxon>
        <taxon>Polyangia</taxon>
        <taxon>Polyangiales</taxon>
        <taxon>Polyangiaceae</taxon>
        <taxon>Polyangium</taxon>
    </lineage>
</organism>
<reference evidence="2 3" key="1">
    <citation type="submission" date="2023-04" db="EMBL/GenBank/DDBJ databases">
        <title>The genome sequence of Polyangium sorediatum DSM14670.</title>
        <authorList>
            <person name="Zhang X."/>
        </authorList>
    </citation>
    <scope>NUCLEOTIDE SEQUENCE [LARGE SCALE GENOMIC DNA]</scope>
    <source>
        <strain evidence="2 3">DSM 14670</strain>
    </source>
</reference>
<name>A0ABT6P904_9BACT</name>